<gene>
    <name evidence="4" type="ORF">AGERDE_LOCUS10125</name>
</gene>
<evidence type="ECO:0000259" key="3">
    <source>
        <dbReference type="PROSITE" id="PS50158"/>
    </source>
</evidence>
<feature type="domain" description="CCHC-type" evidence="3">
    <location>
        <begin position="197"/>
        <end position="211"/>
    </location>
</feature>
<dbReference type="GO" id="GO:0008270">
    <property type="term" value="F:zinc ion binding"/>
    <property type="evidence" value="ECO:0007669"/>
    <property type="project" value="UniProtKB-KW"/>
</dbReference>
<evidence type="ECO:0000313" key="4">
    <source>
        <dbReference type="EMBL" id="CAG8622342.1"/>
    </source>
</evidence>
<feature type="region of interest" description="Disordered" evidence="2">
    <location>
        <begin position="89"/>
        <end position="156"/>
    </location>
</feature>
<protein>
    <submittedName>
        <fullName evidence="4">11764_t:CDS:1</fullName>
    </submittedName>
</protein>
<accession>A0A9N9GN10</accession>
<dbReference type="SMART" id="SM00343">
    <property type="entry name" value="ZnF_C2HC"/>
    <property type="match status" value="1"/>
</dbReference>
<feature type="compositionally biased region" description="Acidic residues" evidence="2">
    <location>
        <begin position="100"/>
        <end position="115"/>
    </location>
</feature>
<feature type="compositionally biased region" description="Acidic residues" evidence="2">
    <location>
        <begin position="125"/>
        <end position="145"/>
    </location>
</feature>
<dbReference type="Proteomes" id="UP000789831">
    <property type="component" value="Unassembled WGS sequence"/>
</dbReference>
<proteinExistence type="predicted"/>
<dbReference type="AlphaFoldDB" id="A0A9N9GN10"/>
<dbReference type="SUPFAM" id="SSF57756">
    <property type="entry name" value="Retrovirus zinc finger-like domains"/>
    <property type="match status" value="1"/>
</dbReference>
<comment type="caution">
    <text evidence="4">The sequence shown here is derived from an EMBL/GenBank/DDBJ whole genome shotgun (WGS) entry which is preliminary data.</text>
</comment>
<reference evidence="4" key="1">
    <citation type="submission" date="2021-06" db="EMBL/GenBank/DDBJ databases">
        <authorList>
            <person name="Kallberg Y."/>
            <person name="Tangrot J."/>
            <person name="Rosling A."/>
        </authorList>
    </citation>
    <scope>NUCLEOTIDE SEQUENCE</scope>
    <source>
        <strain evidence="4">MT106</strain>
    </source>
</reference>
<name>A0A9N9GN10_9GLOM</name>
<keyword evidence="1" id="KW-0479">Metal-binding</keyword>
<dbReference type="InterPro" id="IPR036875">
    <property type="entry name" value="Znf_CCHC_sf"/>
</dbReference>
<keyword evidence="1" id="KW-0863">Zinc-finger</keyword>
<dbReference type="GO" id="GO:0003676">
    <property type="term" value="F:nucleic acid binding"/>
    <property type="evidence" value="ECO:0007669"/>
    <property type="project" value="InterPro"/>
</dbReference>
<dbReference type="Pfam" id="PF00098">
    <property type="entry name" value="zf-CCHC"/>
    <property type="match status" value="1"/>
</dbReference>
<keyword evidence="5" id="KW-1185">Reference proteome</keyword>
<feature type="region of interest" description="Disordered" evidence="2">
    <location>
        <begin position="214"/>
        <end position="256"/>
    </location>
</feature>
<feature type="compositionally biased region" description="Polar residues" evidence="2">
    <location>
        <begin position="235"/>
        <end position="256"/>
    </location>
</feature>
<dbReference type="Gene3D" id="4.10.60.10">
    <property type="entry name" value="Zinc finger, CCHC-type"/>
    <property type="match status" value="1"/>
</dbReference>
<evidence type="ECO:0000256" key="2">
    <source>
        <dbReference type="SAM" id="MobiDB-lite"/>
    </source>
</evidence>
<dbReference type="EMBL" id="CAJVPL010002915">
    <property type="protein sequence ID" value="CAG8622342.1"/>
    <property type="molecule type" value="Genomic_DNA"/>
</dbReference>
<feature type="compositionally biased region" description="Acidic residues" evidence="2">
    <location>
        <begin position="332"/>
        <end position="341"/>
    </location>
</feature>
<feature type="region of interest" description="Disordered" evidence="2">
    <location>
        <begin position="294"/>
        <end position="352"/>
    </location>
</feature>
<sequence length="401" mass="46073">ELINDHLEQHQLKGNISPELQPFCSLCYPPSQEFTLPFRRFWLWIETAEAKSYNRITQQTFQELINYDYGEFACSTPFYLVNTLLSTIRSGSSTPHTEDSNDNEEEEEIIEDEDLINFSSPESSSTDEEVIYEENLEDADEEQVSDPDQIRTPTPEPEMANVADVLNALEMPSKPQYPPRNNDYRGNWSNNRRTLTCYSCGEEGHISTQCPTARSNNNYRNNNGKNWRDRNNGNSHLQNNAQPNMENRSTNNGRVNNDTNAALLMQIQELTNALQTQTVKDNINNVHSLLATHKYLPGERKSRKVDRHNPYAKQSTSQDEDLEKEQNQENEPLVEDSDMGEAEPSKTQEAEEMVAHARHCHQQQQFVQAQCIAQTIPGFVEVPTIKLTEISPTNKVRRRNH</sequence>
<keyword evidence="1" id="KW-0862">Zinc</keyword>
<evidence type="ECO:0000313" key="5">
    <source>
        <dbReference type="Proteomes" id="UP000789831"/>
    </source>
</evidence>
<feature type="compositionally biased region" description="Low complexity" evidence="2">
    <location>
        <begin position="216"/>
        <end position="225"/>
    </location>
</feature>
<feature type="non-terminal residue" evidence="4">
    <location>
        <position position="1"/>
    </location>
</feature>
<feature type="compositionally biased region" description="Basic and acidic residues" evidence="2">
    <location>
        <begin position="343"/>
        <end position="352"/>
    </location>
</feature>
<dbReference type="PROSITE" id="PS50158">
    <property type="entry name" value="ZF_CCHC"/>
    <property type="match status" value="1"/>
</dbReference>
<dbReference type="InterPro" id="IPR001878">
    <property type="entry name" value="Znf_CCHC"/>
</dbReference>
<organism evidence="4 5">
    <name type="scientific">Ambispora gerdemannii</name>
    <dbReference type="NCBI Taxonomy" id="144530"/>
    <lineage>
        <taxon>Eukaryota</taxon>
        <taxon>Fungi</taxon>
        <taxon>Fungi incertae sedis</taxon>
        <taxon>Mucoromycota</taxon>
        <taxon>Glomeromycotina</taxon>
        <taxon>Glomeromycetes</taxon>
        <taxon>Archaeosporales</taxon>
        <taxon>Ambisporaceae</taxon>
        <taxon>Ambispora</taxon>
    </lineage>
</organism>
<evidence type="ECO:0000256" key="1">
    <source>
        <dbReference type="PROSITE-ProRule" id="PRU00047"/>
    </source>
</evidence>